<feature type="region of interest" description="Disordered" evidence="1">
    <location>
        <begin position="136"/>
        <end position="155"/>
    </location>
</feature>
<dbReference type="PANTHER" id="PTHR40112">
    <property type="entry name" value="H2HPP ISOMERASE"/>
    <property type="match status" value="1"/>
</dbReference>
<organism evidence="3">
    <name type="scientific">Cupriavidus pinatubonensis (strain JMP 134 / LMG 1197)</name>
    <name type="common">Cupriavidus necator (strain JMP 134)</name>
    <dbReference type="NCBI Taxonomy" id="264198"/>
    <lineage>
        <taxon>Bacteria</taxon>
        <taxon>Pseudomonadati</taxon>
        <taxon>Pseudomonadota</taxon>
        <taxon>Betaproteobacteria</taxon>
        <taxon>Burkholderiales</taxon>
        <taxon>Burkholderiaceae</taxon>
        <taxon>Cupriavidus</taxon>
    </lineage>
</organism>
<dbReference type="PANTHER" id="PTHR40112:SF1">
    <property type="entry name" value="H2HPP ISOMERASE"/>
    <property type="match status" value="1"/>
</dbReference>
<accession>Q471S3</accession>
<gene>
    <name evidence="3" type="ordered locus">Reut_A1493</name>
</gene>
<dbReference type="InterPro" id="IPR014710">
    <property type="entry name" value="RmlC-like_jellyroll"/>
</dbReference>
<dbReference type="InterPro" id="IPR011051">
    <property type="entry name" value="RmlC_Cupin_sf"/>
</dbReference>
<protein>
    <submittedName>
        <fullName evidence="3">Cupin:Cupin region</fullName>
    </submittedName>
</protein>
<dbReference type="KEGG" id="reu:Reut_A1493"/>
<dbReference type="EMBL" id="CP000090">
    <property type="protein sequence ID" value="AAZ60860.1"/>
    <property type="molecule type" value="Genomic_DNA"/>
</dbReference>
<dbReference type="Pfam" id="PF07883">
    <property type="entry name" value="Cupin_2"/>
    <property type="match status" value="1"/>
</dbReference>
<dbReference type="InterPro" id="IPR017102">
    <property type="entry name" value="UCP037087"/>
</dbReference>
<dbReference type="STRING" id="264198.Reut_A1493"/>
<dbReference type="OrthoDB" id="3620182at2"/>
<dbReference type="InterPro" id="IPR052535">
    <property type="entry name" value="Bacilysin_H2HPP_isomerase"/>
</dbReference>
<sequence length="155" mass="16627">MPPAPHMTPSNGIEGGPVSDDSHDAPQTVVAVHPDREISTMQKLPYFVGISRQTAGARGLSMSVVVVPPGGHAEPHIHRGYETGIYVLEGRVETRYGPGLRQSVVTEAGDFLFIPPGVPHQPFNLSKTAPARAIVARDSADEREEVEPYEPETGV</sequence>
<evidence type="ECO:0000256" key="1">
    <source>
        <dbReference type="SAM" id="MobiDB-lite"/>
    </source>
</evidence>
<feature type="domain" description="Cupin type-2" evidence="2">
    <location>
        <begin position="64"/>
        <end position="135"/>
    </location>
</feature>
<proteinExistence type="predicted"/>
<reference evidence="3" key="1">
    <citation type="submission" date="2005-08" db="EMBL/GenBank/DDBJ databases">
        <title>Complete sequence of Chromosome1 of Ralstonia eutropha JMP134.</title>
        <authorList>
            <person name="Copeland A."/>
            <person name="Lucas S."/>
            <person name="Lapidus A."/>
            <person name="Barry K."/>
            <person name="Detter J.C."/>
            <person name="Glavina T."/>
            <person name="Hammon N."/>
            <person name="Israni S."/>
            <person name="Pitluck S."/>
            <person name="Goltsman E."/>
            <person name="Martinez M."/>
            <person name="Schmutz J."/>
            <person name="Larimer F."/>
            <person name="Land M."/>
            <person name="Lykidis A."/>
            <person name="Richardson P."/>
        </authorList>
    </citation>
    <scope>NUCLEOTIDE SEQUENCE</scope>
    <source>
        <strain evidence="3">JMP134</strain>
    </source>
</reference>
<dbReference type="AlphaFoldDB" id="Q471S3"/>
<dbReference type="HOGENOM" id="CLU_090057_0_1_4"/>
<feature type="compositionally biased region" description="Acidic residues" evidence="1">
    <location>
        <begin position="141"/>
        <end position="155"/>
    </location>
</feature>
<name>Q471S3_CUPPJ</name>
<dbReference type="SUPFAM" id="SSF51182">
    <property type="entry name" value="RmlC-like cupins"/>
    <property type="match status" value="1"/>
</dbReference>
<dbReference type="eggNOG" id="COG4101">
    <property type="taxonomic scope" value="Bacteria"/>
</dbReference>
<dbReference type="PIRSF" id="PIRSF037087">
    <property type="entry name" value="UCP037087"/>
    <property type="match status" value="1"/>
</dbReference>
<feature type="region of interest" description="Disordered" evidence="1">
    <location>
        <begin position="1"/>
        <end position="25"/>
    </location>
</feature>
<evidence type="ECO:0000313" key="3">
    <source>
        <dbReference type="EMBL" id="AAZ60860.1"/>
    </source>
</evidence>
<dbReference type="CDD" id="cd02210">
    <property type="entry name" value="cupin_BLR2406-like"/>
    <property type="match status" value="1"/>
</dbReference>
<dbReference type="InterPro" id="IPR013096">
    <property type="entry name" value="Cupin_2"/>
</dbReference>
<dbReference type="Gene3D" id="2.60.120.10">
    <property type="entry name" value="Jelly Rolls"/>
    <property type="match status" value="1"/>
</dbReference>
<evidence type="ECO:0000259" key="2">
    <source>
        <dbReference type="Pfam" id="PF07883"/>
    </source>
</evidence>